<sequence>MPDLLDLDKPLIDHYRVASHDNLWYLVKSTMEAPPVKYNKASLVEIFDDISTEKQSDKDIVTFDDEMSKLKDKLMEEESFQDFVIRRHDAKDALKEENPDMFSVTQYLADAKLWLDDVGKVPHSWSLLKVKLVTLIKDDTEADFLVQKVL</sequence>
<reference evidence="1 2" key="1">
    <citation type="journal article" date="2011" name="Proc. Natl. Acad. Sci. U.S.A.">
        <title>Evolutionary erosion of yeast sex chromosomes by mating-type switching accidents.</title>
        <authorList>
            <person name="Gordon J.L."/>
            <person name="Armisen D."/>
            <person name="Proux-Wera E."/>
            <person name="Oheigeartaigh S.S."/>
            <person name="Byrne K.P."/>
            <person name="Wolfe K.H."/>
        </authorList>
    </citation>
    <scope>NUCLEOTIDE SEQUENCE [LARGE SCALE GENOMIC DNA]</scope>
    <source>
        <strain evidence="2">ATCC 10597 / BCRC 20456 / CBS 421 / NBRC 0211 / NRRL Y-12639</strain>
    </source>
</reference>
<protein>
    <submittedName>
        <fullName evidence="1">Uncharacterized protein</fullName>
    </submittedName>
</protein>
<proteinExistence type="predicted"/>
<keyword evidence="2" id="KW-1185">Reference proteome</keyword>
<organism evidence="1 2">
    <name type="scientific">Naumovozyma dairenensis (strain ATCC 10597 / BCRC 20456 / CBS 421 / NBRC 0211 / NRRL Y-12639)</name>
    <name type="common">Saccharomyces dairenensis</name>
    <dbReference type="NCBI Taxonomy" id="1071378"/>
    <lineage>
        <taxon>Eukaryota</taxon>
        <taxon>Fungi</taxon>
        <taxon>Dikarya</taxon>
        <taxon>Ascomycota</taxon>
        <taxon>Saccharomycotina</taxon>
        <taxon>Saccharomycetes</taxon>
        <taxon>Saccharomycetales</taxon>
        <taxon>Saccharomycetaceae</taxon>
        <taxon>Naumovozyma</taxon>
    </lineage>
</organism>
<dbReference type="GeneID" id="11495987"/>
<name>G0WF95_NAUDC</name>
<dbReference type="Proteomes" id="UP000000689">
    <property type="component" value="Chromosome 8"/>
</dbReference>
<gene>
    <name evidence="1" type="primary">NDAI0H02820</name>
    <name evidence="1" type="ordered locus">NDAI_0H02820</name>
</gene>
<dbReference type="RefSeq" id="XP_003671699.1">
    <property type="nucleotide sequence ID" value="XM_003671651.1"/>
</dbReference>
<dbReference type="AlphaFoldDB" id="G0WF95"/>
<accession>G0WF95</accession>
<evidence type="ECO:0000313" key="1">
    <source>
        <dbReference type="EMBL" id="CCD26456.1"/>
    </source>
</evidence>
<evidence type="ECO:0000313" key="2">
    <source>
        <dbReference type="Proteomes" id="UP000000689"/>
    </source>
</evidence>
<dbReference type="HOGENOM" id="CLU_1741036_0_0_1"/>
<dbReference type="KEGG" id="ndi:NDAI_0H02820"/>
<dbReference type="EMBL" id="HE580274">
    <property type="protein sequence ID" value="CCD26456.1"/>
    <property type="molecule type" value="Genomic_DNA"/>
</dbReference>